<dbReference type="Gene3D" id="2.60.34.10">
    <property type="entry name" value="Substrate Binding Domain Of DNAk, Chain A, domain 1"/>
    <property type="match status" value="1"/>
</dbReference>
<keyword evidence="2 3" id="KW-0067">ATP-binding</keyword>
<dbReference type="Gene3D" id="3.90.640.10">
    <property type="entry name" value="Actin, Chain A, domain 4"/>
    <property type="match status" value="1"/>
</dbReference>
<dbReference type="SUPFAM" id="SSF100920">
    <property type="entry name" value="Heat shock protein 70kD (HSP70), peptide-binding domain"/>
    <property type="match status" value="1"/>
</dbReference>
<dbReference type="InterPro" id="IPR029047">
    <property type="entry name" value="HSP70_peptide-bd_sf"/>
</dbReference>
<dbReference type="SUPFAM" id="SSF53067">
    <property type="entry name" value="Actin-like ATPase domain"/>
    <property type="match status" value="2"/>
</dbReference>
<reference evidence="5" key="1">
    <citation type="submission" date="2025-08" db="UniProtKB">
        <authorList>
            <consortium name="RefSeq"/>
        </authorList>
    </citation>
    <scope>IDENTIFICATION</scope>
</reference>
<evidence type="ECO:0000256" key="2">
    <source>
        <dbReference type="ARBA" id="ARBA00022840"/>
    </source>
</evidence>
<dbReference type="FunFam" id="3.90.640.10:FF:000002">
    <property type="entry name" value="Heat shock 70 kDa"/>
    <property type="match status" value="1"/>
</dbReference>
<protein>
    <submittedName>
        <fullName evidence="5">Heat shock cognate 70 kDa protein-like</fullName>
    </submittedName>
</protein>
<keyword evidence="1 3" id="KW-0547">Nucleotide-binding</keyword>
<dbReference type="GO" id="GO:0005524">
    <property type="term" value="F:ATP binding"/>
    <property type="evidence" value="ECO:0007669"/>
    <property type="project" value="UniProtKB-KW"/>
</dbReference>
<evidence type="ECO:0000256" key="1">
    <source>
        <dbReference type="ARBA" id="ARBA00022741"/>
    </source>
</evidence>
<gene>
    <name evidence="5" type="primary">LOC110769102</name>
</gene>
<accession>A0A6P5TNT0</accession>
<dbReference type="RefSeq" id="XP_021828699.1">
    <property type="nucleotide sequence ID" value="XM_021973007.1"/>
</dbReference>
<keyword evidence="4" id="KW-1185">Reference proteome</keyword>
<name>A0A6P5TNT0_PRUAV</name>
<dbReference type="KEGG" id="pavi:110769102"/>
<dbReference type="GeneID" id="110769102"/>
<dbReference type="Gene3D" id="3.30.30.30">
    <property type="match status" value="1"/>
</dbReference>
<dbReference type="InterPro" id="IPR013126">
    <property type="entry name" value="Hsp_70_fam"/>
</dbReference>
<dbReference type="Gene3D" id="3.30.420.40">
    <property type="match status" value="2"/>
</dbReference>
<evidence type="ECO:0000313" key="5">
    <source>
        <dbReference type="RefSeq" id="XP_021828699.1"/>
    </source>
</evidence>
<dbReference type="Proteomes" id="UP000515124">
    <property type="component" value="Unplaced"/>
</dbReference>
<dbReference type="InterPro" id="IPR043129">
    <property type="entry name" value="ATPase_NBD"/>
</dbReference>
<comment type="similarity">
    <text evidence="3">Belongs to the heat shock protein 70 family.</text>
</comment>
<dbReference type="FunFam" id="3.30.420.40:FF:000026">
    <property type="entry name" value="Heat shock protein 70"/>
    <property type="match status" value="1"/>
</dbReference>
<dbReference type="GO" id="GO:0140662">
    <property type="term" value="F:ATP-dependent protein folding chaperone"/>
    <property type="evidence" value="ECO:0007669"/>
    <property type="project" value="InterPro"/>
</dbReference>
<evidence type="ECO:0000313" key="4">
    <source>
        <dbReference type="Proteomes" id="UP000515124"/>
    </source>
</evidence>
<dbReference type="FunFam" id="3.30.30.30:FF:000001">
    <property type="entry name" value="heat shock 70 kDa protein-like"/>
    <property type="match status" value="1"/>
</dbReference>
<organism evidence="4 5">
    <name type="scientific">Prunus avium</name>
    <name type="common">Cherry</name>
    <name type="synonym">Cerasus avium</name>
    <dbReference type="NCBI Taxonomy" id="42229"/>
    <lineage>
        <taxon>Eukaryota</taxon>
        <taxon>Viridiplantae</taxon>
        <taxon>Streptophyta</taxon>
        <taxon>Embryophyta</taxon>
        <taxon>Tracheophyta</taxon>
        <taxon>Spermatophyta</taxon>
        <taxon>Magnoliopsida</taxon>
        <taxon>eudicotyledons</taxon>
        <taxon>Gunneridae</taxon>
        <taxon>Pentapetalae</taxon>
        <taxon>rosids</taxon>
        <taxon>fabids</taxon>
        <taxon>Rosales</taxon>
        <taxon>Rosaceae</taxon>
        <taxon>Amygdaloideae</taxon>
        <taxon>Amygdaleae</taxon>
        <taxon>Prunus</taxon>
    </lineage>
</organism>
<proteinExistence type="inferred from homology"/>
<dbReference type="AlphaFoldDB" id="A0A6P5TNT0"/>
<dbReference type="PROSITE" id="PS00329">
    <property type="entry name" value="HSP70_2"/>
    <property type="match status" value="1"/>
</dbReference>
<dbReference type="PRINTS" id="PR00301">
    <property type="entry name" value="HEATSHOCK70"/>
</dbReference>
<dbReference type="Pfam" id="PF00012">
    <property type="entry name" value="HSP70"/>
    <property type="match status" value="1"/>
</dbReference>
<dbReference type="InterPro" id="IPR018181">
    <property type="entry name" value="Heat_shock_70_CS"/>
</dbReference>
<sequence>MASKGEGPVIGIDLGTAYSCVGVWQDGHVEIIANDQGNRMTPSYVAFTDADCLIGDAAKNQVTINPINTVFDAKRLIGRRFTDASVQSDMKLWPFKVIPCAGRNKPMVVVNYKGEEKQFGAEEISAMVLTKMRQTAEAYLGSTVKNAVITVPAYFSDSQRQATKAAGVIAGMNVMRIINEPTAAAIAYGLNQKASSAAGDKINALIFDLGGGTFDVSLVTIEEGTFEVKATSGDTHLGGEDFDNRMMSHFVEELKIKHKKDLSNDPRALRRLRTCCERAKRTLSCTTTQTTTIEIDSLFEGIDFCSTITREKFEELNMDLFTKCMDIVDKCLMDAKVEDKSTVHDVVLVGGSTRIPKVQQLLQDLFDGKELCKSINPDEAVAYGATVQAAILGDQNRLDLVLHDVAPISLGFYSIQGVMDVFIPRNTRIPTKKELIVSTFMDNQPCVYTQVFEGENPRPARNNVLGKFGISGIPPAPQRVPQVTISYDIDADGIFNVHAFAEDKTTGRKNILTINNYERLSQEEIETIAADKEYNKLYEASGYATYDRLLLSI</sequence>
<dbReference type="PANTHER" id="PTHR19375">
    <property type="entry name" value="HEAT SHOCK PROTEIN 70KDA"/>
    <property type="match status" value="1"/>
</dbReference>
<dbReference type="PROSITE" id="PS01036">
    <property type="entry name" value="HSP70_3"/>
    <property type="match status" value="1"/>
</dbReference>
<evidence type="ECO:0000256" key="3">
    <source>
        <dbReference type="RuleBase" id="RU003322"/>
    </source>
</evidence>